<keyword evidence="13" id="KW-1185">Reference proteome</keyword>
<feature type="repeat" description="Solcar" evidence="9">
    <location>
        <begin position="32"/>
        <end position="126"/>
    </location>
</feature>
<reference evidence="12" key="1">
    <citation type="submission" date="2020-05" db="EMBL/GenBank/DDBJ databases">
        <title>Phylogenomic resolution of chytrid fungi.</title>
        <authorList>
            <person name="Stajich J.E."/>
            <person name="Amses K."/>
            <person name="Simmons R."/>
            <person name="Seto K."/>
            <person name="Myers J."/>
            <person name="Bonds A."/>
            <person name="Quandt C.A."/>
            <person name="Barry K."/>
            <person name="Liu P."/>
            <person name="Grigoriev I."/>
            <person name="Longcore J.E."/>
            <person name="James T.Y."/>
        </authorList>
    </citation>
    <scope>NUCLEOTIDE SEQUENCE</scope>
    <source>
        <strain evidence="12">JEL0513</strain>
    </source>
</reference>
<accession>A0AAD5XM33</accession>
<dbReference type="GO" id="GO:0031966">
    <property type="term" value="C:mitochondrial membrane"/>
    <property type="evidence" value="ECO:0007669"/>
    <property type="project" value="UniProtKB-SubCell"/>
</dbReference>
<evidence type="ECO:0000313" key="12">
    <source>
        <dbReference type="EMBL" id="KAJ3139380.1"/>
    </source>
</evidence>
<comment type="subcellular location">
    <subcellularLocation>
        <location evidence="1">Mitochondrion membrane</location>
        <topology evidence="1">Multi-pass membrane protein</topology>
    </subcellularLocation>
</comment>
<keyword evidence="7" id="KW-0496">Mitochondrion</keyword>
<evidence type="ECO:0000256" key="7">
    <source>
        <dbReference type="ARBA" id="ARBA00023128"/>
    </source>
</evidence>
<dbReference type="Pfam" id="PF00153">
    <property type="entry name" value="Mito_carr"/>
    <property type="match status" value="2"/>
</dbReference>
<keyword evidence="5" id="KW-0677">Repeat</keyword>
<dbReference type="Gene3D" id="1.50.40.10">
    <property type="entry name" value="Mitochondrial carrier domain"/>
    <property type="match status" value="1"/>
</dbReference>
<evidence type="ECO:0000256" key="8">
    <source>
        <dbReference type="ARBA" id="ARBA00023136"/>
    </source>
</evidence>
<dbReference type="PANTHER" id="PTHR45624">
    <property type="entry name" value="MITOCHONDRIAL BASIC AMINO ACIDS TRANSPORTER-RELATED"/>
    <property type="match status" value="1"/>
</dbReference>
<dbReference type="EMBL" id="JADGJH010000076">
    <property type="protein sequence ID" value="KAJ3139380.1"/>
    <property type="molecule type" value="Genomic_DNA"/>
</dbReference>
<keyword evidence="11" id="KW-0732">Signal</keyword>
<dbReference type="InterPro" id="IPR018108">
    <property type="entry name" value="MCP_transmembrane"/>
</dbReference>
<dbReference type="InterPro" id="IPR023395">
    <property type="entry name" value="MCP_dom_sf"/>
</dbReference>
<comment type="similarity">
    <text evidence="2 10">Belongs to the mitochondrial carrier (TC 2.A.29) family.</text>
</comment>
<evidence type="ECO:0000313" key="13">
    <source>
        <dbReference type="Proteomes" id="UP001211907"/>
    </source>
</evidence>
<evidence type="ECO:0000256" key="2">
    <source>
        <dbReference type="ARBA" id="ARBA00006375"/>
    </source>
</evidence>
<evidence type="ECO:0000256" key="11">
    <source>
        <dbReference type="SAM" id="SignalP"/>
    </source>
</evidence>
<proteinExistence type="inferred from homology"/>
<protein>
    <submittedName>
        <fullName evidence="12">Uncharacterized protein</fullName>
    </submittedName>
</protein>
<name>A0AAD5XM33_9FUNG</name>
<evidence type="ECO:0000256" key="4">
    <source>
        <dbReference type="ARBA" id="ARBA00022692"/>
    </source>
</evidence>
<keyword evidence="3 10" id="KW-0813">Transport</keyword>
<comment type="caution">
    <text evidence="12">The sequence shown here is derived from an EMBL/GenBank/DDBJ whole genome shotgun (WGS) entry which is preliminary data.</text>
</comment>
<evidence type="ECO:0000256" key="5">
    <source>
        <dbReference type="ARBA" id="ARBA00022737"/>
    </source>
</evidence>
<gene>
    <name evidence="12" type="ORF">HK100_011717</name>
</gene>
<evidence type="ECO:0000256" key="1">
    <source>
        <dbReference type="ARBA" id="ARBA00004225"/>
    </source>
</evidence>
<feature type="chain" id="PRO_5042089250" evidence="11">
    <location>
        <begin position="21"/>
        <end position="231"/>
    </location>
</feature>
<dbReference type="PANTHER" id="PTHR45624:SF10">
    <property type="entry name" value="SLC (SOLUTE CARRIER) HOMOLOG"/>
    <property type="match status" value="1"/>
</dbReference>
<feature type="signal peptide" evidence="11">
    <location>
        <begin position="1"/>
        <end position="20"/>
    </location>
</feature>
<feature type="repeat" description="Solcar" evidence="9">
    <location>
        <begin position="136"/>
        <end position="222"/>
    </location>
</feature>
<keyword evidence="8 9" id="KW-0472">Membrane</keyword>
<evidence type="ECO:0000256" key="9">
    <source>
        <dbReference type="PROSITE-ProRule" id="PRU00282"/>
    </source>
</evidence>
<dbReference type="AlphaFoldDB" id="A0AAD5XM33"/>
<evidence type="ECO:0000256" key="10">
    <source>
        <dbReference type="RuleBase" id="RU000488"/>
    </source>
</evidence>
<dbReference type="PROSITE" id="PS50920">
    <property type="entry name" value="SOLCAR"/>
    <property type="match status" value="2"/>
</dbReference>
<dbReference type="Proteomes" id="UP001211907">
    <property type="component" value="Unassembled WGS sequence"/>
</dbReference>
<sequence>MASPLVGVAAINSLLFGVHGWFIHHIAGDKMPTISNIFWAGCGSGFVNSILSCPMELVKIRLQNQKSAVAGSVDSLTQYKGNWDCVKKIYKVGGIRSFFVGFHPTIWRETPSFGAYFASFEIFTIMLTPPDQPLDQPSPGLLLAGGLAGIVSWLVTYPFDVIKTHVQSDLTRAKPMGMWEATKSIYRAEGLRPFFSGLGATCIRAFPTNAATFYGVCYMRSLLDPNKKEKD</sequence>
<keyword evidence="4 9" id="KW-0812">Transmembrane</keyword>
<dbReference type="GO" id="GO:0022857">
    <property type="term" value="F:transmembrane transporter activity"/>
    <property type="evidence" value="ECO:0007669"/>
    <property type="project" value="TreeGrafter"/>
</dbReference>
<organism evidence="12 13">
    <name type="scientific">Physocladia obscura</name>
    <dbReference type="NCBI Taxonomy" id="109957"/>
    <lineage>
        <taxon>Eukaryota</taxon>
        <taxon>Fungi</taxon>
        <taxon>Fungi incertae sedis</taxon>
        <taxon>Chytridiomycota</taxon>
        <taxon>Chytridiomycota incertae sedis</taxon>
        <taxon>Chytridiomycetes</taxon>
        <taxon>Chytridiales</taxon>
        <taxon>Chytriomycetaceae</taxon>
        <taxon>Physocladia</taxon>
    </lineage>
</organism>
<evidence type="ECO:0000256" key="6">
    <source>
        <dbReference type="ARBA" id="ARBA00022989"/>
    </source>
</evidence>
<dbReference type="SUPFAM" id="SSF103506">
    <property type="entry name" value="Mitochondrial carrier"/>
    <property type="match status" value="1"/>
</dbReference>
<dbReference type="InterPro" id="IPR050567">
    <property type="entry name" value="Mitochondrial_Carrier"/>
</dbReference>
<keyword evidence="6" id="KW-1133">Transmembrane helix</keyword>
<evidence type="ECO:0000256" key="3">
    <source>
        <dbReference type="ARBA" id="ARBA00022448"/>
    </source>
</evidence>